<dbReference type="PANTHER" id="PTHR24276:SF98">
    <property type="entry name" value="FI18310P1-RELATED"/>
    <property type="match status" value="1"/>
</dbReference>
<evidence type="ECO:0000259" key="6">
    <source>
        <dbReference type="PROSITE" id="PS50240"/>
    </source>
</evidence>
<dbReference type="VEuPathDB" id="FungiDB:H257_16311"/>
<accession>A0A6A5AMP2</accession>
<dbReference type="InterPro" id="IPR009003">
    <property type="entry name" value="Peptidase_S1_PA"/>
</dbReference>
<dbReference type="Pfam" id="PF00089">
    <property type="entry name" value="Trypsin"/>
    <property type="match status" value="1"/>
</dbReference>
<dbReference type="Gene3D" id="2.40.10.10">
    <property type="entry name" value="Trypsin-like serine proteases"/>
    <property type="match status" value="1"/>
</dbReference>
<evidence type="ECO:0000313" key="8">
    <source>
        <dbReference type="Proteomes" id="UP000469452"/>
    </source>
</evidence>
<proteinExistence type="predicted"/>
<evidence type="ECO:0000256" key="5">
    <source>
        <dbReference type="SAM" id="SignalP"/>
    </source>
</evidence>
<sequence length="206" mass="22549">MKFAMLLALTVVIAVLAQDIHYAYDPICIFGPPRNIPAGREAQVGLHRYMAGLKLSPDAETLCEGTLIAPNVVLTAAHCLEHDITSVVVGTHYLTGYVDGELATVTEKIKHPNGTDVGIVILDRNITSIQPLPVTFGNVQMDFHRVHGWGRVKRGGPKSPVLKVILVKTLSTFTTSAWLYAELPDTMLGAEGWMEKTRVYSTRGDR</sequence>
<dbReference type="SUPFAM" id="SSF50494">
    <property type="entry name" value="Trypsin-like serine proteases"/>
    <property type="match status" value="1"/>
</dbReference>
<keyword evidence="1 5" id="KW-0732">Signal</keyword>
<keyword evidence="3" id="KW-1015">Disulfide bond</keyword>
<dbReference type="GO" id="GO:0006508">
    <property type="term" value="P:proteolysis"/>
    <property type="evidence" value="ECO:0007669"/>
    <property type="project" value="InterPro"/>
</dbReference>
<dbReference type="PROSITE" id="PS50240">
    <property type="entry name" value="TRYPSIN_DOM"/>
    <property type="match status" value="1"/>
</dbReference>
<evidence type="ECO:0000256" key="4">
    <source>
        <dbReference type="ARBA" id="ARBA00023180"/>
    </source>
</evidence>
<dbReference type="InterPro" id="IPR018114">
    <property type="entry name" value="TRYPSIN_HIS"/>
</dbReference>
<dbReference type="AlphaFoldDB" id="A0A6A5AMP2"/>
<dbReference type="EMBL" id="VJMI01005887">
    <property type="protein sequence ID" value="KAF0768070.1"/>
    <property type="molecule type" value="Genomic_DNA"/>
</dbReference>
<evidence type="ECO:0000256" key="2">
    <source>
        <dbReference type="ARBA" id="ARBA00023026"/>
    </source>
</evidence>
<organism evidence="7 8">
    <name type="scientific">Aphanomyces astaci</name>
    <name type="common">Crayfish plague agent</name>
    <dbReference type="NCBI Taxonomy" id="112090"/>
    <lineage>
        <taxon>Eukaryota</taxon>
        <taxon>Sar</taxon>
        <taxon>Stramenopiles</taxon>
        <taxon>Oomycota</taxon>
        <taxon>Saprolegniomycetes</taxon>
        <taxon>Saprolegniales</taxon>
        <taxon>Verrucalvaceae</taxon>
        <taxon>Aphanomyces</taxon>
    </lineage>
</organism>
<dbReference type="InterPro" id="IPR050430">
    <property type="entry name" value="Peptidase_S1"/>
</dbReference>
<dbReference type="GO" id="GO:0004252">
    <property type="term" value="F:serine-type endopeptidase activity"/>
    <property type="evidence" value="ECO:0007669"/>
    <property type="project" value="InterPro"/>
</dbReference>
<evidence type="ECO:0000256" key="1">
    <source>
        <dbReference type="ARBA" id="ARBA00022729"/>
    </source>
</evidence>
<keyword evidence="4" id="KW-0325">Glycoprotein</keyword>
<comment type="caution">
    <text evidence="7">The sequence shown here is derived from an EMBL/GenBank/DDBJ whole genome shotgun (WGS) entry which is preliminary data.</text>
</comment>
<feature type="chain" id="PRO_5025507063" description="Peptidase S1 domain-containing protein" evidence="5">
    <location>
        <begin position="18"/>
        <end position="206"/>
    </location>
</feature>
<reference evidence="7 8" key="1">
    <citation type="submission" date="2019-06" db="EMBL/GenBank/DDBJ databases">
        <title>Genomics analysis of Aphanomyces spp. identifies a new class of oomycete effector associated with host adaptation.</title>
        <authorList>
            <person name="Gaulin E."/>
        </authorList>
    </citation>
    <scope>NUCLEOTIDE SEQUENCE [LARGE SCALE GENOMIC DNA]</scope>
    <source>
        <strain evidence="7 8">E</strain>
    </source>
</reference>
<name>A0A6A5AMP2_APHAT</name>
<dbReference type="SMART" id="SM00020">
    <property type="entry name" value="Tryp_SPc"/>
    <property type="match status" value="1"/>
</dbReference>
<dbReference type="PROSITE" id="PS00134">
    <property type="entry name" value="TRYPSIN_HIS"/>
    <property type="match status" value="1"/>
</dbReference>
<dbReference type="Proteomes" id="UP000469452">
    <property type="component" value="Unassembled WGS sequence"/>
</dbReference>
<feature type="signal peptide" evidence="5">
    <location>
        <begin position="1"/>
        <end position="17"/>
    </location>
</feature>
<evidence type="ECO:0000256" key="3">
    <source>
        <dbReference type="ARBA" id="ARBA00023157"/>
    </source>
</evidence>
<keyword evidence="2" id="KW-0843">Virulence</keyword>
<dbReference type="InterPro" id="IPR043504">
    <property type="entry name" value="Peptidase_S1_PA_chymotrypsin"/>
</dbReference>
<dbReference type="PANTHER" id="PTHR24276">
    <property type="entry name" value="POLYSERASE-RELATED"/>
    <property type="match status" value="1"/>
</dbReference>
<gene>
    <name evidence="7" type="ORF">AaE_002814</name>
</gene>
<evidence type="ECO:0000313" key="7">
    <source>
        <dbReference type="EMBL" id="KAF0768070.1"/>
    </source>
</evidence>
<protein>
    <recommendedName>
        <fullName evidence="6">Peptidase S1 domain-containing protein</fullName>
    </recommendedName>
</protein>
<dbReference type="InterPro" id="IPR001254">
    <property type="entry name" value="Trypsin_dom"/>
</dbReference>
<feature type="domain" description="Peptidase S1" evidence="6">
    <location>
        <begin position="36"/>
        <end position="206"/>
    </location>
</feature>